<sequence length="520" mass="60152">MSPLSILTIFIFIFTVSIFSSSFTLAIITLFILLLSLLFSPYFTKLIFTDHRPPVVGPITNQLIHFHNLYDYMTSLAKKHTTFRFITPTHSEVYTADPVNVEYILKTNFPNYDKGAHNIGIMKDLLGEGIFAVDGDKWRHQRKLASFEFSTRNLRDFSSVVFRSNGVKLVKKISLLAAAEKTMNLQDLFMKSTLDSIFKVGFGFDLDTLSGLNEASNRFMKAFDESNSLVFWRFVDLLWRVKRYFSIGSEADLKQNLRIVDEFVYELIRNKREQMKNTNLHRDKEDILSRFLMESENDPENMNDKYLRDISLSFVIAGKDTSANTLTWLFYMLCKHPLIQQKIAEEVKTATEADDNTSMDEFGLKLTEAALEKMHYLHAALSETLRLYPAVPLDGKSALKDDVLPDGLKIKKGDGVAYIPYPMGRMTYIWGDDAEEFRPERWLNDGVFRPESPFKFTAFQAGPRVCLGKEFAYRQMKILAAFLVYFFKFKLVDESKEATYKTMFTLHMDKGLHLYAFHRL</sequence>
<dbReference type="AlphaFoldDB" id="A0AAD8JR16"/>
<dbReference type="GO" id="GO:0004497">
    <property type="term" value="F:monooxygenase activity"/>
    <property type="evidence" value="ECO:0007669"/>
    <property type="project" value="InterPro"/>
</dbReference>
<evidence type="ECO:0000313" key="9">
    <source>
        <dbReference type="Proteomes" id="UP001229421"/>
    </source>
</evidence>
<evidence type="ECO:0000256" key="4">
    <source>
        <dbReference type="ARBA" id="ARBA00023002"/>
    </source>
</evidence>
<evidence type="ECO:0000256" key="2">
    <source>
        <dbReference type="ARBA" id="ARBA00010617"/>
    </source>
</evidence>
<dbReference type="Gene3D" id="1.10.630.10">
    <property type="entry name" value="Cytochrome P450"/>
    <property type="match status" value="1"/>
</dbReference>
<evidence type="ECO:0000256" key="7">
    <source>
        <dbReference type="SAM" id="Phobius"/>
    </source>
</evidence>
<evidence type="ECO:0000256" key="1">
    <source>
        <dbReference type="ARBA" id="ARBA00001971"/>
    </source>
</evidence>
<feature type="binding site" description="axial binding residue" evidence="6">
    <location>
        <position position="466"/>
    </location>
    <ligand>
        <name>heme</name>
        <dbReference type="ChEBI" id="CHEBI:30413"/>
    </ligand>
    <ligandPart>
        <name>Fe</name>
        <dbReference type="ChEBI" id="CHEBI:18248"/>
    </ligandPart>
</feature>
<proteinExistence type="inferred from homology"/>
<comment type="caution">
    <text evidence="8">The sequence shown here is derived from an EMBL/GenBank/DDBJ whole genome shotgun (WGS) entry which is preliminary data.</text>
</comment>
<keyword evidence="5 6" id="KW-0408">Iron</keyword>
<protein>
    <recommendedName>
        <fullName evidence="10">Cytochrome P450</fullName>
    </recommendedName>
</protein>
<evidence type="ECO:0008006" key="10">
    <source>
        <dbReference type="Google" id="ProtNLM"/>
    </source>
</evidence>
<accession>A0AAD8JR16</accession>
<dbReference type="Pfam" id="PF00067">
    <property type="entry name" value="p450"/>
    <property type="match status" value="1"/>
</dbReference>
<dbReference type="InterPro" id="IPR002401">
    <property type="entry name" value="Cyt_P450_E_grp-I"/>
</dbReference>
<gene>
    <name evidence="8" type="ORF">QVD17_35704</name>
</gene>
<dbReference type="GO" id="GO:0020037">
    <property type="term" value="F:heme binding"/>
    <property type="evidence" value="ECO:0007669"/>
    <property type="project" value="InterPro"/>
</dbReference>
<name>A0AAD8JR16_TARER</name>
<comment type="similarity">
    <text evidence="2">Belongs to the cytochrome P450 family.</text>
</comment>
<keyword evidence="3 6" id="KW-0479">Metal-binding</keyword>
<dbReference type="InterPro" id="IPR036396">
    <property type="entry name" value="Cyt_P450_sf"/>
</dbReference>
<dbReference type="EMBL" id="JAUHHV010000010">
    <property type="protein sequence ID" value="KAK1409179.1"/>
    <property type="molecule type" value="Genomic_DNA"/>
</dbReference>
<dbReference type="CDD" id="cd11064">
    <property type="entry name" value="CYP86A"/>
    <property type="match status" value="1"/>
</dbReference>
<organism evidence="8 9">
    <name type="scientific">Tagetes erecta</name>
    <name type="common">African marigold</name>
    <dbReference type="NCBI Taxonomy" id="13708"/>
    <lineage>
        <taxon>Eukaryota</taxon>
        <taxon>Viridiplantae</taxon>
        <taxon>Streptophyta</taxon>
        <taxon>Embryophyta</taxon>
        <taxon>Tracheophyta</taxon>
        <taxon>Spermatophyta</taxon>
        <taxon>Magnoliopsida</taxon>
        <taxon>eudicotyledons</taxon>
        <taxon>Gunneridae</taxon>
        <taxon>Pentapetalae</taxon>
        <taxon>asterids</taxon>
        <taxon>campanulids</taxon>
        <taxon>Asterales</taxon>
        <taxon>Asteraceae</taxon>
        <taxon>Asteroideae</taxon>
        <taxon>Heliantheae alliance</taxon>
        <taxon>Tageteae</taxon>
        <taxon>Tagetes</taxon>
    </lineage>
</organism>
<evidence type="ECO:0000256" key="3">
    <source>
        <dbReference type="ARBA" id="ARBA00022723"/>
    </source>
</evidence>
<dbReference type="GO" id="GO:0016705">
    <property type="term" value="F:oxidoreductase activity, acting on paired donors, with incorporation or reduction of molecular oxygen"/>
    <property type="evidence" value="ECO:0007669"/>
    <property type="project" value="InterPro"/>
</dbReference>
<comment type="cofactor">
    <cofactor evidence="1 6">
        <name>heme</name>
        <dbReference type="ChEBI" id="CHEBI:30413"/>
    </cofactor>
</comment>
<dbReference type="Proteomes" id="UP001229421">
    <property type="component" value="Unassembled WGS sequence"/>
</dbReference>
<keyword evidence="9" id="KW-1185">Reference proteome</keyword>
<keyword evidence="7" id="KW-0812">Transmembrane</keyword>
<dbReference type="PRINTS" id="PR00463">
    <property type="entry name" value="EP450I"/>
</dbReference>
<evidence type="ECO:0000256" key="6">
    <source>
        <dbReference type="PIRSR" id="PIRSR602401-1"/>
    </source>
</evidence>
<keyword evidence="7" id="KW-0472">Membrane</keyword>
<keyword evidence="6" id="KW-0349">Heme</keyword>
<keyword evidence="4" id="KW-0560">Oxidoreductase</keyword>
<reference evidence="8" key="1">
    <citation type="journal article" date="2023" name="bioRxiv">
        <title>Improved chromosome-level genome assembly for marigold (Tagetes erecta).</title>
        <authorList>
            <person name="Jiang F."/>
            <person name="Yuan L."/>
            <person name="Wang S."/>
            <person name="Wang H."/>
            <person name="Xu D."/>
            <person name="Wang A."/>
            <person name="Fan W."/>
        </authorList>
    </citation>
    <scope>NUCLEOTIDE SEQUENCE</scope>
    <source>
        <strain evidence="8">WSJ</strain>
        <tissue evidence="8">Leaf</tissue>
    </source>
</reference>
<dbReference type="PANTHER" id="PTHR24296">
    <property type="entry name" value="CYTOCHROME P450"/>
    <property type="match status" value="1"/>
</dbReference>
<dbReference type="SUPFAM" id="SSF48264">
    <property type="entry name" value="Cytochrome P450"/>
    <property type="match status" value="1"/>
</dbReference>
<dbReference type="PRINTS" id="PR00385">
    <property type="entry name" value="P450"/>
</dbReference>
<evidence type="ECO:0000313" key="8">
    <source>
        <dbReference type="EMBL" id="KAK1409179.1"/>
    </source>
</evidence>
<dbReference type="InterPro" id="IPR001128">
    <property type="entry name" value="Cyt_P450"/>
</dbReference>
<feature type="transmembrane region" description="Helical" evidence="7">
    <location>
        <begin position="6"/>
        <end position="39"/>
    </location>
</feature>
<dbReference type="GO" id="GO:0005506">
    <property type="term" value="F:iron ion binding"/>
    <property type="evidence" value="ECO:0007669"/>
    <property type="project" value="InterPro"/>
</dbReference>
<evidence type="ECO:0000256" key="5">
    <source>
        <dbReference type="ARBA" id="ARBA00023004"/>
    </source>
</evidence>
<keyword evidence="7" id="KW-1133">Transmembrane helix</keyword>